<evidence type="ECO:0000256" key="2">
    <source>
        <dbReference type="ARBA" id="ARBA00022448"/>
    </source>
</evidence>
<comment type="similarity">
    <text evidence="1">Belongs to the ABC transporter superfamily.</text>
</comment>
<evidence type="ECO:0000256" key="5">
    <source>
        <dbReference type="PROSITE-ProRule" id="PRU00703"/>
    </source>
</evidence>
<dbReference type="InterPro" id="IPR003439">
    <property type="entry name" value="ABC_transporter-like_ATP-bd"/>
</dbReference>
<dbReference type="PROSITE" id="PS51371">
    <property type="entry name" value="CBS"/>
    <property type="match status" value="1"/>
</dbReference>
<evidence type="ECO:0000313" key="8">
    <source>
        <dbReference type="EMBL" id="MFD1427101.1"/>
    </source>
</evidence>
<keyword evidence="2" id="KW-0813">Transport</keyword>
<protein>
    <submittedName>
        <fullName evidence="8">ABC transporter ATP-binding protein</fullName>
    </submittedName>
</protein>
<dbReference type="PANTHER" id="PTHR43117:SF4">
    <property type="entry name" value="OSMOPROTECTANT IMPORT ATP-BINDING PROTEIN OSMV"/>
    <property type="match status" value="1"/>
</dbReference>
<evidence type="ECO:0000256" key="1">
    <source>
        <dbReference type="ARBA" id="ARBA00005417"/>
    </source>
</evidence>
<dbReference type="PANTHER" id="PTHR43117">
    <property type="entry name" value="OSMOPROTECTANT IMPORT ATP-BINDING PROTEIN OSMV"/>
    <property type="match status" value="1"/>
</dbReference>
<organism evidence="8 9">
    <name type="scientific">Kroppenstedtia sanguinis</name>
    <dbReference type="NCBI Taxonomy" id="1380684"/>
    <lineage>
        <taxon>Bacteria</taxon>
        <taxon>Bacillati</taxon>
        <taxon>Bacillota</taxon>
        <taxon>Bacilli</taxon>
        <taxon>Bacillales</taxon>
        <taxon>Thermoactinomycetaceae</taxon>
        <taxon>Kroppenstedtia</taxon>
    </lineage>
</organism>
<dbReference type="Gene3D" id="3.40.50.300">
    <property type="entry name" value="P-loop containing nucleotide triphosphate hydrolases"/>
    <property type="match status" value="1"/>
</dbReference>
<dbReference type="PROSITE" id="PS50893">
    <property type="entry name" value="ABC_TRANSPORTER_2"/>
    <property type="match status" value="1"/>
</dbReference>
<sequence length="352" mass="40139">MITFSSVSKTYEDGTDALTSLDFDVKEGEFFVLIGPSGCGKTTTMKLINRLIEPTKGEILFHGREIHTLPIHELRWNIGYVLQQIALFPHMSVAENIAVVPEMRKWDRLRIHRRVDELLEMVGMEPTAYRNRKPAELSGGQQQRVGVARALAADPDLILMDEPFSALDPISRERLQQDIRSLQREIRKTVVFVTHDMDEALALGDRICLMKEGRVVQIDTPEELLLHPEDDFVKQFVGDRKSPWMTAVEVMVDRHSRLVTDEAEADRWTGEEEPLFLRGEGNRFLGRWEGGTLHRDVPILSHDTCLQEALGVFRETECDQLPVLQGEELVGVLSWRSIVEYLEQVDAGGRRS</sequence>
<dbReference type="GO" id="GO:0005524">
    <property type="term" value="F:ATP binding"/>
    <property type="evidence" value="ECO:0007669"/>
    <property type="project" value="UniProtKB-KW"/>
</dbReference>
<accession>A0ABW4CAF7</accession>
<reference evidence="9" key="1">
    <citation type="journal article" date="2019" name="Int. J. Syst. Evol. Microbiol.">
        <title>The Global Catalogue of Microorganisms (GCM) 10K type strain sequencing project: providing services to taxonomists for standard genome sequencing and annotation.</title>
        <authorList>
            <consortium name="The Broad Institute Genomics Platform"/>
            <consortium name="The Broad Institute Genome Sequencing Center for Infectious Disease"/>
            <person name="Wu L."/>
            <person name="Ma J."/>
        </authorList>
    </citation>
    <scope>NUCLEOTIDE SEQUENCE [LARGE SCALE GENOMIC DNA]</scope>
    <source>
        <strain evidence="9">S1</strain>
    </source>
</reference>
<dbReference type="SUPFAM" id="SSF54631">
    <property type="entry name" value="CBS-domain pair"/>
    <property type="match status" value="1"/>
</dbReference>
<dbReference type="SMART" id="SM00116">
    <property type="entry name" value="CBS"/>
    <property type="match status" value="1"/>
</dbReference>
<dbReference type="InterPro" id="IPR046342">
    <property type="entry name" value="CBS_dom_sf"/>
</dbReference>
<evidence type="ECO:0000256" key="3">
    <source>
        <dbReference type="ARBA" id="ARBA00022741"/>
    </source>
</evidence>
<dbReference type="InterPro" id="IPR027417">
    <property type="entry name" value="P-loop_NTPase"/>
</dbReference>
<comment type="caution">
    <text evidence="8">The sequence shown here is derived from an EMBL/GenBank/DDBJ whole genome shotgun (WGS) entry which is preliminary data.</text>
</comment>
<evidence type="ECO:0000259" key="6">
    <source>
        <dbReference type="PROSITE" id="PS50893"/>
    </source>
</evidence>
<proteinExistence type="inferred from homology"/>
<dbReference type="InterPro" id="IPR017871">
    <property type="entry name" value="ABC_transporter-like_CS"/>
</dbReference>
<dbReference type="InterPro" id="IPR003593">
    <property type="entry name" value="AAA+_ATPase"/>
</dbReference>
<name>A0ABW4CAF7_9BACL</name>
<dbReference type="SMART" id="SM00382">
    <property type="entry name" value="AAA"/>
    <property type="match status" value="1"/>
</dbReference>
<evidence type="ECO:0000256" key="4">
    <source>
        <dbReference type="ARBA" id="ARBA00022840"/>
    </source>
</evidence>
<keyword evidence="3" id="KW-0547">Nucleotide-binding</keyword>
<dbReference type="RefSeq" id="WP_380164805.1">
    <property type="nucleotide sequence ID" value="NZ_JBHTNU010000007.1"/>
</dbReference>
<keyword evidence="9" id="KW-1185">Reference proteome</keyword>
<gene>
    <name evidence="8" type="ORF">ACFQ4Y_09205</name>
</gene>
<feature type="domain" description="ABC transporter" evidence="6">
    <location>
        <begin position="2"/>
        <end position="237"/>
    </location>
</feature>
<dbReference type="Proteomes" id="UP001597282">
    <property type="component" value="Unassembled WGS sequence"/>
</dbReference>
<dbReference type="Gene3D" id="3.10.580.10">
    <property type="entry name" value="CBS-domain"/>
    <property type="match status" value="1"/>
</dbReference>
<dbReference type="InterPro" id="IPR000644">
    <property type="entry name" value="CBS_dom"/>
</dbReference>
<feature type="domain" description="CBS" evidence="7">
    <location>
        <begin position="293"/>
        <end position="348"/>
    </location>
</feature>
<keyword evidence="5" id="KW-0129">CBS domain</keyword>
<evidence type="ECO:0000259" key="7">
    <source>
        <dbReference type="PROSITE" id="PS51371"/>
    </source>
</evidence>
<dbReference type="PROSITE" id="PS00211">
    <property type="entry name" value="ABC_TRANSPORTER_1"/>
    <property type="match status" value="1"/>
</dbReference>
<dbReference type="EMBL" id="JBHTNU010000007">
    <property type="protein sequence ID" value="MFD1427101.1"/>
    <property type="molecule type" value="Genomic_DNA"/>
</dbReference>
<dbReference type="Pfam" id="PF00005">
    <property type="entry name" value="ABC_tran"/>
    <property type="match status" value="1"/>
</dbReference>
<evidence type="ECO:0000313" key="9">
    <source>
        <dbReference type="Proteomes" id="UP001597282"/>
    </source>
</evidence>
<keyword evidence="4 8" id="KW-0067">ATP-binding</keyword>
<dbReference type="SUPFAM" id="SSF52540">
    <property type="entry name" value="P-loop containing nucleoside triphosphate hydrolases"/>
    <property type="match status" value="1"/>
</dbReference>
<dbReference type="Pfam" id="PF00571">
    <property type="entry name" value="CBS"/>
    <property type="match status" value="1"/>
</dbReference>